<name>A0A5B9DCR2_9ARCH</name>
<dbReference type="RefSeq" id="WP_147663867.1">
    <property type="nucleotide sequence ID" value="NZ_CP042905.2"/>
</dbReference>
<dbReference type="GeneID" id="41330754"/>
<feature type="transmembrane region" description="Helical" evidence="1">
    <location>
        <begin position="205"/>
        <end position="225"/>
    </location>
</feature>
<evidence type="ECO:0000256" key="1">
    <source>
        <dbReference type="SAM" id="Phobius"/>
    </source>
</evidence>
<accession>A0A5B9DCR2</accession>
<dbReference type="AlphaFoldDB" id="A0A5B9DCR2"/>
<dbReference type="EMBL" id="CP042905">
    <property type="protein sequence ID" value="QEE16944.1"/>
    <property type="molecule type" value="Genomic_DNA"/>
</dbReference>
<dbReference type="KEGG" id="psyt:DSAG12_02775"/>
<protein>
    <submittedName>
        <fullName evidence="2">Uncharacterized protein</fullName>
    </submittedName>
</protein>
<reference evidence="2 3" key="1">
    <citation type="journal article" date="2020" name="Nature">
        <title>Isolation of an archaeon at the prokaryote-eukaryote interface.</title>
        <authorList>
            <person name="Imachi H."/>
            <person name="Nobu M.K."/>
            <person name="Nakahara N."/>
            <person name="Morono Y."/>
            <person name="Ogawara M."/>
            <person name="Takaki Y."/>
            <person name="Takano Y."/>
            <person name="Uematsu K."/>
            <person name="Ikuta T."/>
            <person name="Ito M."/>
            <person name="Matsui Y."/>
            <person name="Miyazaki M."/>
            <person name="Murata K."/>
            <person name="Saito Y."/>
            <person name="Sakai S."/>
            <person name="Song C."/>
            <person name="Tasumi E."/>
            <person name="Yamanaka Y."/>
            <person name="Yamaguchi T."/>
            <person name="Kamagata Y."/>
            <person name="Tamaki H."/>
            <person name="Takai K."/>
        </authorList>
    </citation>
    <scope>NUCLEOTIDE SEQUENCE [LARGE SCALE GENOMIC DNA]</scope>
    <source>
        <strain evidence="2 3">MK-D1</strain>
    </source>
</reference>
<gene>
    <name evidence="2" type="ORF">DSAG12_02775</name>
</gene>
<keyword evidence="3" id="KW-1185">Reference proteome</keyword>
<organism evidence="2 3">
    <name type="scientific">Promethearchaeum syntrophicum</name>
    <dbReference type="NCBI Taxonomy" id="2594042"/>
    <lineage>
        <taxon>Archaea</taxon>
        <taxon>Promethearchaeati</taxon>
        <taxon>Promethearchaeota</taxon>
        <taxon>Promethearchaeia</taxon>
        <taxon>Promethearchaeales</taxon>
        <taxon>Promethearchaeaceae</taxon>
        <taxon>Promethearchaeum</taxon>
    </lineage>
</organism>
<sequence length="243" mass="27884">MKKIRLSKKDIRNFVLRFVALFLVFLTFRIQIEYGNTFILEFPSNMSSRITDFQVTGLESNNTECFFVVDYQVYNTGPFTTYSGKPNGANLDLYLPSYFSSINVNLENVSIYNFAGEGTSTGGVDKIKPGIHDYNTTIKIYERNIEENENYTLPDGDYYFLIGKPRWDLIYGVNITITGENYTIDYETSIEPWDSDVVNLGDPFLLFYSVFSIIVLIGPIVYNTLKKQPDRLKDSNSNPDLNI</sequence>
<keyword evidence="1" id="KW-0812">Transmembrane</keyword>
<reference evidence="2 3" key="2">
    <citation type="journal article" date="2024" name="Int. J. Syst. Evol. Microbiol.">
        <title>Promethearchaeum syntrophicum gen. nov., sp. nov., an anaerobic, obligately syntrophic archaeon, the first isolate of the lineage 'Asgard' archaea, and proposal of the new archaeal phylum Promethearchaeota phyl. nov. and kingdom Promethearchaeati regn. nov.</title>
        <authorList>
            <person name="Imachi H."/>
            <person name="Nobu M.K."/>
            <person name="Kato S."/>
            <person name="Takaki Y."/>
            <person name="Miyazaki M."/>
            <person name="Miyata M."/>
            <person name="Ogawara M."/>
            <person name="Saito Y."/>
            <person name="Sakai S."/>
            <person name="Tahara Y.O."/>
            <person name="Takano Y."/>
            <person name="Tasumi E."/>
            <person name="Uematsu K."/>
            <person name="Yoshimura T."/>
            <person name="Itoh T."/>
            <person name="Ohkuma M."/>
            <person name="Takai K."/>
        </authorList>
    </citation>
    <scope>NUCLEOTIDE SEQUENCE [LARGE SCALE GENOMIC DNA]</scope>
    <source>
        <strain evidence="2 3">MK-D1</strain>
    </source>
</reference>
<keyword evidence="1" id="KW-0472">Membrane</keyword>
<keyword evidence="1" id="KW-1133">Transmembrane helix</keyword>
<dbReference type="Proteomes" id="UP000321408">
    <property type="component" value="Chromosome"/>
</dbReference>
<evidence type="ECO:0000313" key="3">
    <source>
        <dbReference type="Proteomes" id="UP000321408"/>
    </source>
</evidence>
<evidence type="ECO:0000313" key="2">
    <source>
        <dbReference type="EMBL" id="QEE16944.1"/>
    </source>
</evidence>
<proteinExistence type="predicted"/>